<reference evidence="3" key="1">
    <citation type="submission" date="2016-03" db="EMBL/GenBank/DDBJ databases">
        <authorList>
            <person name="Devillers Hugo."/>
        </authorList>
    </citation>
    <scope>NUCLEOTIDE SEQUENCE [LARGE SCALE GENOMIC DNA]</scope>
</reference>
<protein>
    <submittedName>
        <fullName evidence="2">LAME_0C02212g1_1</fullName>
    </submittedName>
</protein>
<sequence length="218" mass="24783">MKLDGANEQFIQTSQVGNQTQGLPRDVFRSRFQYFLTRYRTSLTAIGIELAVYAFTTILSRLTKDTDVIIAVALITVIIGIIVVVATPLIVSDMIHKRTMTRTNTVQFMKEIATVKPGIEAQEWDVVAARMNSVFYSSDSLTTPYFFYDGEACYSYFKNVYLLPYLKRKDSSTSNEDTIYELRPLIDKVLGDYEGRINKDWHRILNEGTSGENQAVGE</sequence>
<keyword evidence="1" id="KW-0812">Transmembrane</keyword>
<dbReference type="EMBL" id="LT598479">
    <property type="protein sequence ID" value="SCU82643.1"/>
    <property type="molecule type" value="Genomic_DNA"/>
</dbReference>
<dbReference type="AlphaFoldDB" id="A0A1G4IZF3"/>
<accession>A0A1G4IZF3</accession>
<dbReference type="OrthoDB" id="4036517at2759"/>
<keyword evidence="1" id="KW-1133">Transmembrane helix</keyword>
<dbReference type="Proteomes" id="UP000191144">
    <property type="component" value="Chromosome C"/>
</dbReference>
<keyword evidence="1" id="KW-0472">Membrane</keyword>
<evidence type="ECO:0000313" key="3">
    <source>
        <dbReference type="Proteomes" id="UP000191144"/>
    </source>
</evidence>
<evidence type="ECO:0000256" key="1">
    <source>
        <dbReference type="SAM" id="Phobius"/>
    </source>
</evidence>
<dbReference type="InterPro" id="IPR001142">
    <property type="entry name" value="DUP/COS"/>
</dbReference>
<feature type="transmembrane region" description="Helical" evidence="1">
    <location>
        <begin position="39"/>
        <end position="62"/>
    </location>
</feature>
<gene>
    <name evidence="2" type="ORF">LAME_0C02212G</name>
</gene>
<feature type="transmembrane region" description="Helical" evidence="1">
    <location>
        <begin position="68"/>
        <end position="91"/>
    </location>
</feature>
<name>A0A1G4IZF3_9SACH</name>
<keyword evidence="3" id="KW-1185">Reference proteome</keyword>
<proteinExistence type="predicted"/>
<dbReference type="Pfam" id="PF00674">
    <property type="entry name" value="DUP"/>
    <property type="match status" value="1"/>
</dbReference>
<organism evidence="2 3">
    <name type="scientific">Lachancea meyersii CBS 8951</name>
    <dbReference type="NCBI Taxonomy" id="1266667"/>
    <lineage>
        <taxon>Eukaryota</taxon>
        <taxon>Fungi</taxon>
        <taxon>Dikarya</taxon>
        <taxon>Ascomycota</taxon>
        <taxon>Saccharomycotina</taxon>
        <taxon>Saccharomycetes</taxon>
        <taxon>Saccharomycetales</taxon>
        <taxon>Saccharomycetaceae</taxon>
        <taxon>Lachancea</taxon>
    </lineage>
</organism>
<evidence type="ECO:0000313" key="2">
    <source>
        <dbReference type="EMBL" id="SCU82643.1"/>
    </source>
</evidence>